<name>A0A7I7XZW4_9MYCO</name>
<evidence type="ECO:0000256" key="4">
    <source>
        <dbReference type="ARBA" id="ARBA00022679"/>
    </source>
</evidence>
<dbReference type="PANTHER" id="PTHR33908">
    <property type="entry name" value="MANNOSYLTRANSFERASE YKCB-RELATED"/>
    <property type="match status" value="1"/>
</dbReference>
<sequence length="417" mass="44575">MRHRLTVGPANHSRILAAISAIIAVMAFAVLAYAVKAGTPLRYDDEQQYVEIAQNIVDGKGFRLDGELSAYRPPAWPLVIAAFLWLGLPTSLLALIPAVALISAAVVAAMLGVRLARTPWGALAGVAMLSYPLNIYTAVTMYPQALATLLLMTLWWLALSLSQEPADGARRSRVQYMALGLAAALLALSVPTLAFTGVAVLAWTLCVVRGDRIRAVAFAGSALAVPVAAWTIRNLVTLGAPIPLSSSSGLNLLIGNNATATGSSGTSVNIDEPLRAAAAMSEVDADRHFQDTALAWITQHPLDALTLYAAKVANYFSPYNEPVTATANSGAQRIVAYLSCAVLLVLLASRLLLRRRLPLDATERLMLWLFLLNALVMAVFFTRTRFRQPLDSILLVEAVLGLILLVAAIRTARRGST</sequence>
<evidence type="ECO:0000256" key="2">
    <source>
        <dbReference type="ARBA" id="ARBA00022475"/>
    </source>
</evidence>
<keyword evidence="2" id="KW-1003">Cell membrane</keyword>
<organism evidence="8 9">
    <name type="scientific">Mycolicibacterium confluentis</name>
    <dbReference type="NCBI Taxonomy" id="28047"/>
    <lineage>
        <taxon>Bacteria</taxon>
        <taxon>Bacillati</taxon>
        <taxon>Actinomycetota</taxon>
        <taxon>Actinomycetes</taxon>
        <taxon>Mycobacteriales</taxon>
        <taxon>Mycobacteriaceae</taxon>
        <taxon>Mycolicibacterium</taxon>
    </lineage>
</organism>
<keyword evidence="6" id="KW-1133">Transmembrane helix</keyword>
<gene>
    <name evidence="8" type="ORF">MCNF_34810</name>
</gene>
<evidence type="ECO:0000313" key="8">
    <source>
        <dbReference type="EMBL" id="BBZ34876.1"/>
    </source>
</evidence>
<dbReference type="AlphaFoldDB" id="A0A7I7XZW4"/>
<protein>
    <submittedName>
        <fullName evidence="8">Uncharacterized protein</fullName>
    </submittedName>
</protein>
<evidence type="ECO:0000256" key="3">
    <source>
        <dbReference type="ARBA" id="ARBA00022676"/>
    </source>
</evidence>
<keyword evidence="7" id="KW-0472">Membrane</keyword>
<accession>A0A7I7XZW4</accession>
<dbReference type="InterPro" id="IPR050297">
    <property type="entry name" value="LipidA_mod_glycosyltrf_83"/>
</dbReference>
<dbReference type="GO" id="GO:0016763">
    <property type="term" value="F:pentosyltransferase activity"/>
    <property type="evidence" value="ECO:0007669"/>
    <property type="project" value="TreeGrafter"/>
</dbReference>
<dbReference type="GO" id="GO:0009103">
    <property type="term" value="P:lipopolysaccharide biosynthetic process"/>
    <property type="evidence" value="ECO:0007669"/>
    <property type="project" value="UniProtKB-ARBA"/>
</dbReference>
<reference evidence="8" key="1">
    <citation type="journal article" date="2019" name="Emerg. Microbes Infect.">
        <title>Comprehensive subspecies identification of 175 nontuberculous mycobacteria species based on 7547 genomic profiles.</title>
        <authorList>
            <person name="Matsumoto Y."/>
            <person name="Kinjo T."/>
            <person name="Motooka D."/>
            <person name="Nabeya D."/>
            <person name="Jung N."/>
            <person name="Uechi K."/>
            <person name="Horii T."/>
            <person name="Iida T."/>
            <person name="Fujita J."/>
            <person name="Nakamura S."/>
        </authorList>
    </citation>
    <scope>NUCLEOTIDE SEQUENCE [LARGE SCALE GENOMIC DNA]</scope>
    <source>
        <strain evidence="8">JCM 13671</strain>
    </source>
</reference>
<dbReference type="GO" id="GO:0005886">
    <property type="term" value="C:plasma membrane"/>
    <property type="evidence" value="ECO:0007669"/>
    <property type="project" value="UniProtKB-SubCell"/>
</dbReference>
<dbReference type="Proteomes" id="UP000466931">
    <property type="component" value="Chromosome"/>
</dbReference>
<evidence type="ECO:0000313" key="9">
    <source>
        <dbReference type="Proteomes" id="UP000466931"/>
    </source>
</evidence>
<evidence type="ECO:0000256" key="7">
    <source>
        <dbReference type="ARBA" id="ARBA00023136"/>
    </source>
</evidence>
<keyword evidence="4" id="KW-0808">Transferase</keyword>
<evidence type="ECO:0000256" key="1">
    <source>
        <dbReference type="ARBA" id="ARBA00004651"/>
    </source>
</evidence>
<evidence type="ECO:0000256" key="5">
    <source>
        <dbReference type="ARBA" id="ARBA00022692"/>
    </source>
</evidence>
<comment type="subcellular location">
    <subcellularLocation>
        <location evidence="1">Cell membrane</location>
        <topology evidence="1">Multi-pass membrane protein</topology>
    </subcellularLocation>
</comment>
<keyword evidence="3" id="KW-0328">Glycosyltransferase</keyword>
<dbReference type="OrthoDB" id="5241619at2"/>
<dbReference type="RefSeq" id="WP_085148907.1">
    <property type="nucleotide sequence ID" value="NZ_AP022612.1"/>
</dbReference>
<dbReference type="EMBL" id="AP022612">
    <property type="protein sequence ID" value="BBZ34876.1"/>
    <property type="molecule type" value="Genomic_DNA"/>
</dbReference>
<keyword evidence="9" id="KW-1185">Reference proteome</keyword>
<keyword evidence="5" id="KW-0812">Transmembrane</keyword>
<reference evidence="8" key="2">
    <citation type="submission" date="2020-02" db="EMBL/GenBank/DDBJ databases">
        <authorList>
            <person name="Matsumoto Y."/>
            <person name="Motooka D."/>
            <person name="Nakamura S."/>
        </authorList>
    </citation>
    <scope>NUCLEOTIDE SEQUENCE</scope>
    <source>
        <strain evidence="8">JCM 13671</strain>
    </source>
</reference>
<evidence type="ECO:0000256" key="6">
    <source>
        <dbReference type="ARBA" id="ARBA00022989"/>
    </source>
</evidence>
<dbReference type="PANTHER" id="PTHR33908:SF11">
    <property type="entry name" value="MEMBRANE PROTEIN"/>
    <property type="match status" value="1"/>
</dbReference>
<proteinExistence type="predicted"/>